<comment type="caution">
    <text evidence="2">The sequence shown here is derived from an EMBL/GenBank/DDBJ whole genome shotgun (WGS) entry which is preliminary data.</text>
</comment>
<evidence type="ECO:0000313" key="3">
    <source>
        <dbReference type="Proteomes" id="UP001632037"/>
    </source>
</evidence>
<name>A0ABD3FYS5_9STRA</name>
<reference evidence="2 3" key="1">
    <citation type="submission" date="2024-09" db="EMBL/GenBank/DDBJ databases">
        <title>Genome sequencing and assembly of Phytophthora oleae, isolate VK10A, causative agent of rot of olive drupes.</title>
        <authorList>
            <person name="Conti Taguali S."/>
            <person name="Riolo M."/>
            <person name="La Spada F."/>
            <person name="Cacciola S.O."/>
            <person name="Dionisio G."/>
        </authorList>
    </citation>
    <scope>NUCLEOTIDE SEQUENCE [LARGE SCALE GENOMIC DNA]</scope>
    <source>
        <strain evidence="2 3">VK10A</strain>
    </source>
</reference>
<evidence type="ECO:0000256" key="1">
    <source>
        <dbReference type="SAM" id="MobiDB-lite"/>
    </source>
</evidence>
<accession>A0ABD3FYS5</accession>
<proteinExistence type="predicted"/>
<feature type="compositionally biased region" description="Basic and acidic residues" evidence="1">
    <location>
        <begin position="324"/>
        <end position="334"/>
    </location>
</feature>
<evidence type="ECO:0000313" key="2">
    <source>
        <dbReference type="EMBL" id="KAL3671903.1"/>
    </source>
</evidence>
<evidence type="ECO:0008006" key="4">
    <source>
        <dbReference type="Google" id="ProtNLM"/>
    </source>
</evidence>
<feature type="compositionally biased region" description="Polar residues" evidence="1">
    <location>
        <begin position="525"/>
        <end position="541"/>
    </location>
</feature>
<protein>
    <recommendedName>
        <fullName evidence="4">WD repeat and coiled-coil-containing protein</fullName>
    </recommendedName>
</protein>
<feature type="region of interest" description="Disordered" evidence="1">
    <location>
        <begin position="511"/>
        <end position="541"/>
    </location>
</feature>
<gene>
    <name evidence="2" type="ORF">V7S43_002570</name>
</gene>
<sequence>MFSGSFVPEKLSRKRSTPPARIFYESKYPIIHWKCRFRMLINGPTEWGEALLTTGVKGNLLQDGYSPKLQMSAMSLGPTVVITQYADTDTTSGFGRGVMNQPADSLVLHENTDKHYRLTAWAVGSAEKSLLAIASTTQVEIWEVTATSSISAALRGSVNVDRPEGLAWNPRNDILLAYSKTNILLINASQPSLSWRVIHADNSKRHAWNACSWSPCGLQVSLAQKHFLHCFGWKNVESVHSEPPHHVQFDATSSSKGINGQRMNIGTASVGPIAAIARVSPAICILTTDSQIVLEDISRAAPALNSMPRNTISVERPSTSNHLLHPETPYRPKTQEQTATSSSDIIDLTSIRISTNSTQNLLQILNRAEDITCSSTHQHPPKVKPRTHLLIAERKEGQWGVTSIHDLPHLTSPDIIVVQGMRVIVGSTLSLRLLVAHLDVSDRQEWTAVISGELELPPMHVCRGIYLAERSPFVDIASTEKRKRTTFFHAAANDKPQPIYLSKFKVSRRARVKSSPKPVDVHQEVPTNSADKTSRSSNEVNVESKDLMELILTKMTAMQTQLNARFDVVDQKLQQLTKRVELMEYNNGTSPK</sequence>
<dbReference type="EMBL" id="JBIMZQ010000004">
    <property type="protein sequence ID" value="KAL3671903.1"/>
    <property type="molecule type" value="Genomic_DNA"/>
</dbReference>
<keyword evidence="3" id="KW-1185">Reference proteome</keyword>
<dbReference type="AlphaFoldDB" id="A0ABD3FYS5"/>
<feature type="region of interest" description="Disordered" evidence="1">
    <location>
        <begin position="314"/>
        <end position="341"/>
    </location>
</feature>
<organism evidence="2 3">
    <name type="scientific">Phytophthora oleae</name>
    <dbReference type="NCBI Taxonomy" id="2107226"/>
    <lineage>
        <taxon>Eukaryota</taxon>
        <taxon>Sar</taxon>
        <taxon>Stramenopiles</taxon>
        <taxon>Oomycota</taxon>
        <taxon>Peronosporomycetes</taxon>
        <taxon>Peronosporales</taxon>
        <taxon>Peronosporaceae</taxon>
        <taxon>Phytophthora</taxon>
    </lineage>
</organism>
<dbReference type="Proteomes" id="UP001632037">
    <property type="component" value="Unassembled WGS sequence"/>
</dbReference>